<evidence type="ECO:0000313" key="8">
    <source>
        <dbReference type="Proteomes" id="UP000230821"/>
    </source>
</evidence>
<dbReference type="PANTHER" id="PTHR43649">
    <property type="entry name" value="ARABINOSE-BINDING PROTEIN-RELATED"/>
    <property type="match status" value="1"/>
</dbReference>
<dbReference type="AlphaFoldDB" id="A0A2G6K8G0"/>
<keyword evidence="2 6" id="KW-0732">Signal</keyword>
<keyword evidence="5" id="KW-0449">Lipoprotein</keyword>
<sequence>MKSTVLLVGLLVLLVCSFAYAEDVVLKYWMWDPNIQDMEQAIVDKFEEANPGIKVELTAIANPDYWTKMAAMAASKQMPDVLAMSSGYVQEFGLQGSLLDLTAYAERDFNKEDYFWGIMDKSFDVEGKIYAIPFAWVGTVLFYNKTLFDAAGQAYPDWGWTWDDFVSAAKALTKDSDGDGKTDVWGTLIYGRYATHDSWLFQNDADYLDPTKRKFMKTDSLVETISFLSDLVHTYKVAPNPKQYDLDSSGKKARVLFRNSQVAMLTEGTWRIDYFRNADPMEDEWDIAPVPRGPSWKEDTMYAWGDGLAIPATTEHPEEAWKFIKFLVDERPADQYFAGKVPFSTKEAFSEAWDDWTSKQQSPEHKTVILKFGKNPDNNVTTKFWSQWRGYGSAEESGITALLDSLYDGNIDVETFFEKSEKVTNRVLKRAYR</sequence>
<name>A0A2G6K8G0_9BACT</name>
<keyword evidence="4" id="KW-0564">Palmitate</keyword>
<evidence type="ECO:0000256" key="6">
    <source>
        <dbReference type="SAM" id="SignalP"/>
    </source>
</evidence>
<dbReference type="InterPro" id="IPR006059">
    <property type="entry name" value="SBP"/>
</dbReference>
<dbReference type="InterPro" id="IPR050490">
    <property type="entry name" value="Bact_solute-bd_prot1"/>
</dbReference>
<comment type="caution">
    <text evidence="7">The sequence shown here is derived from an EMBL/GenBank/DDBJ whole genome shotgun (WGS) entry which is preliminary data.</text>
</comment>
<reference evidence="7 8" key="1">
    <citation type="submission" date="2017-10" db="EMBL/GenBank/DDBJ databases">
        <title>Novel microbial diversity and functional potential in the marine mammal oral microbiome.</title>
        <authorList>
            <person name="Dudek N.K."/>
            <person name="Sun C.L."/>
            <person name="Burstein D."/>
            <person name="Kantor R.S."/>
            <person name="Aliaga Goltsman D.S."/>
            <person name="Bik E.M."/>
            <person name="Thomas B.C."/>
            <person name="Banfield J.F."/>
            <person name="Relman D.A."/>
        </authorList>
    </citation>
    <scope>NUCLEOTIDE SEQUENCE [LARGE SCALE GENOMIC DNA]</scope>
    <source>
        <strain evidence="7">DOLJORAL78_47_16</strain>
    </source>
</reference>
<evidence type="ECO:0000256" key="4">
    <source>
        <dbReference type="ARBA" id="ARBA00023139"/>
    </source>
</evidence>
<accession>A0A2G6K8G0</accession>
<feature type="signal peptide" evidence="6">
    <location>
        <begin position="1"/>
        <end position="21"/>
    </location>
</feature>
<protein>
    <submittedName>
        <fullName evidence="7">Sugar ABC transporter substrate-binding protein</fullName>
    </submittedName>
</protein>
<evidence type="ECO:0000256" key="2">
    <source>
        <dbReference type="ARBA" id="ARBA00022729"/>
    </source>
</evidence>
<evidence type="ECO:0000256" key="3">
    <source>
        <dbReference type="ARBA" id="ARBA00023136"/>
    </source>
</evidence>
<proteinExistence type="predicted"/>
<evidence type="ECO:0000313" key="7">
    <source>
        <dbReference type="EMBL" id="PIE31957.1"/>
    </source>
</evidence>
<gene>
    <name evidence="7" type="ORF">CSA56_16795</name>
</gene>
<organism evidence="7 8">
    <name type="scientific">candidate division KSB3 bacterium</name>
    <dbReference type="NCBI Taxonomy" id="2044937"/>
    <lineage>
        <taxon>Bacteria</taxon>
        <taxon>candidate division KSB3</taxon>
    </lineage>
</organism>
<feature type="chain" id="PRO_5013667421" evidence="6">
    <location>
        <begin position="22"/>
        <end position="433"/>
    </location>
</feature>
<keyword evidence="1" id="KW-1003">Cell membrane</keyword>
<dbReference type="SUPFAM" id="SSF53850">
    <property type="entry name" value="Periplasmic binding protein-like II"/>
    <property type="match status" value="1"/>
</dbReference>
<evidence type="ECO:0000256" key="1">
    <source>
        <dbReference type="ARBA" id="ARBA00022475"/>
    </source>
</evidence>
<dbReference type="Gene3D" id="3.40.190.10">
    <property type="entry name" value="Periplasmic binding protein-like II"/>
    <property type="match status" value="1"/>
</dbReference>
<evidence type="ECO:0000256" key="5">
    <source>
        <dbReference type="ARBA" id="ARBA00023288"/>
    </source>
</evidence>
<dbReference type="Proteomes" id="UP000230821">
    <property type="component" value="Unassembled WGS sequence"/>
</dbReference>
<dbReference type="EMBL" id="PDSK01000122">
    <property type="protein sequence ID" value="PIE31957.1"/>
    <property type="molecule type" value="Genomic_DNA"/>
</dbReference>
<keyword evidence="3" id="KW-0472">Membrane</keyword>
<dbReference type="PANTHER" id="PTHR43649:SF33">
    <property type="entry name" value="POLYGALACTURONAN_RHAMNOGALACTURONAN-BINDING PROTEIN YTCQ"/>
    <property type="match status" value="1"/>
</dbReference>
<dbReference type="Pfam" id="PF01547">
    <property type="entry name" value="SBP_bac_1"/>
    <property type="match status" value="1"/>
</dbReference>
<dbReference type="CDD" id="cd13585">
    <property type="entry name" value="PBP2_TMBP_like"/>
    <property type="match status" value="1"/>
</dbReference>